<evidence type="ECO:0000313" key="9">
    <source>
        <dbReference type="Proteomes" id="UP000822369"/>
    </source>
</evidence>
<dbReference type="Pfam" id="PF07782">
    <property type="entry name" value="DC_STAMP"/>
    <property type="match status" value="1"/>
</dbReference>
<feature type="compositionally biased region" description="Basic and acidic residues" evidence="5">
    <location>
        <begin position="527"/>
        <end position="536"/>
    </location>
</feature>
<keyword evidence="4 6" id="KW-0472">Membrane</keyword>
<dbReference type="GO" id="GO:0016020">
    <property type="term" value="C:membrane"/>
    <property type="evidence" value="ECO:0007669"/>
    <property type="project" value="UniProtKB-SubCell"/>
</dbReference>
<sequence>MEAASLHLQLVYSYVRRFSGLVCRCPAKFPSAHLIVRGLFSAVSGAVVFLGIAHSLPLTFDLKLTVGALFVGVCVAGGVLSSSFRCSILLMFPSILGSRGRTYLMILIVSVLYSGPIANIQQNAEAAALSLSCNLDLQVHHSRMLWRSAIQPFIAITQELMDSKDEFQLEALNVSRKFQNIRDEVMEQYGYDQFHPRSHGNSTQEQFATKTKMQCDSVVNEGVQRCADWFSLRWAECMAAIPVPVINHILCVSMKFHFLCDAMRVMTPWCRDQIPVEGNFGQLFDQLNVSVDRLSQEFLTELVLQEQQQSVLDGSLLDQNFTQSVTDSFLTLTRTMGQVLNTLQLLLSFTFITVFIQGFSYLLSYRTDIYFDNVYITSYFKKIDARRKRAGKHFLLPLKKSERKEFIFPWSPKIYPEELKQVMAGVIQLLSISLLCVVLLTVDFALFRVLDVISRHTFTQFNVTSGHQVNINVGGDSMVARLLRTTISGFNSSSDVNIHSDNREGEEESFVSVQPAAPQTDFLSSQEKNHQSRAKDGVPTPEQVGAWPLSSSQTGSV</sequence>
<feature type="region of interest" description="Disordered" evidence="5">
    <location>
        <begin position="494"/>
        <end position="557"/>
    </location>
</feature>
<evidence type="ECO:0000256" key="5">
    <source>
        <dbReference type="SAM" id="MobiDB-lite"/>
    </source>
</evidence>
<reference evidence="8" key="1">
    <citation type="submission" date="2020-03" db="EMBL/GenBank/DDBJ databases">
        <title>Intra-Species Differences in Population Size shape Life History and Genome Evolution.</title>
        <authorList>
            <person name="Willemsen D."/>
            <person name="Cui R."/>
            <person name="Valenzano D.R."/>
        </authorList>
    </citation>
    <scope>NUCLEOTIDE SEQUENCE</scope>
    <source>
        <strain evidence="8">GRZ</strain>
        <tissue evidence="8">Whole</tissue>
    </source>
</reference>
<dbReference type="AlphaFoldDB" id="A0A9D2YUS8"/>
<evidence type="ECO:0000313" key="8">
    <source>
        <dbReference type="EMBL" id="KAF7226472.1"/>
    </source>
</evidence>
<proteinExistence type="predicted"/>
<keyword evidence="3 6" id="KW-1133">Transmembrane helix</keyword>
<feature type="transmembrane region" description="Helical" evidence="6">
    <location>
        <begin position="34"/>
        <end position="56"/>
    </location>
</feature>
<dbReference type="PANTHER" id="PTHR21041">
    <property type="entry name" value="DENDRITIC CELL-SPECIFIC TRANSMEMBRANE PROTEIN"/>
    <property type="match status" value="1"/>
</dbReference>
<evidence type="ECO:0000256" key="2">
    <source>
        <dbReference type="ARBA" id="ARBA00022692"/>
    </source>
</evidence>
<dbReference type="CTD" id="149095"/>
<organism evidence="8 9">
    <name type="scientific">Nothobranchius furzeri</name>
    <name type="common">Turquoise killifish</name>
    <dbReference type="NCBI Taxonomy" id="105023"/>
    <lineage>
        <taxon>Eukaryota</taxon>
        <taxon>Metazoa</taxon>
        <taxon>Chordata</taxon>
        <taxon>Craniata</taxon>
        <taxon>Vertebrata</taxon>
        <taxon>Euteleostomi</taxon>
        <taxon>Actinopterygii</taxon>
        <taxon>Neopterygii</taxon>
        <taxon>Teleostei</taxon>
        <taxon>Neoteleostei</taxon>
        <taxon>Acanthomorphata</taxon>
        <taxon>Ovalentaria</taxon>
        <taxon>Atherinomorphae</taxon>
        <taxon>Cyprinodontiformes</taxon>
        <taxon>Nothobranchiidae</taxon>
        <taxon>Nothobranchius</taxon>
    </lineage>
</organism>
<feature type="domain" description="Dendritic cell-specific transmembrane protein-like" evidence="7">
    <location>
        <begin position="371"/>
        <end position="503"/>
    </location>
</feature>
<feature type="transmembrane region" description="Helical" evidence="6">
    <location>
        <begin position="68"/>
        <end position="92"/>
    </location>
</feature>
<dbReference type="InterPro" id="IPR051856">
    <property type="entry name" value="CSR-E3_Ligase_Protein"/>
</dbReference>
<dbReference type="RefSeq" id="XP_015805109.3">
    <property type="nucleotide sequence ID" value="XM_015949623.3"/>
</dbReference>
<feature type="transmembrane region" description="Helical" evidence="6">
    <location>
        <begin position="343"/>
        <end position="363"/>
    </location>
</feature>
<keyword evidence="2 6" id="KW-0812">Transmembrane</keyword>
<evidence type="ECO:0000259" key="7">
    <source>
        <dbReference type="Pfam" id="PF07782"/>
    </source>
</evidence>
<name>A0A9D2YUS8_NOTFU</name>
<evidence type="ECO:0000256" key="1">
    <source>
        <dbReference type="ARBA" id="ARBA00004141"/>
    </source>
</evidence>
<dbReference type="GeneID" id="107379045"/>
<dbReference type="PANTHER" id="PTHR21041:SF17">
    <property type="entry name" value="E3 UBIQUITIN-PROTEIN LIGASE DCST1"/>
    <property type="match status" value="1"/>
</dbReference>
<dbReference type="EMBL" id="JAAVVJ010000003">
    <property type="protein sequence ID" value="KAF7226472.1"/>
    <property type="molecule type" value="Genomic_DNA"/>
</dbReference>
<dbReference type="Proteomes" id="UP000822369">
    <property type="component" value="Chromosome 3"/>
</dbReference>
<dbReference type="OrthoDB" id="5985669at2759"/>
<evidence type="ECO:0000256" key="6">
    <source>
        <dbReference type="SAM" id="Phobius"/>
    </source>
</evidence>
<protein>
    <submittedName>
        <fullName evidence="8">Transcript variant X2</fullName>
    </submittedName>
</protein>
<feature type="transmembrane region" description="Helical" evidence="6">
    <location>
        <begin position="422"/>
        <end position="447"/>
    </location>
</feature>
<accession>A0A9D2YUS8</accession>
<evidence type="ECO:0000256" key="4">
    <source>
        <dbReference type="ARBA" id="ARBA00023136"/>
    </source>
</evidence>
<gene>
    <name evidence="8" type="primary">dcst1</name>
    <name evidence="8" type="ORF">G4P62_005364</name>
</gene>
<comment type="subcellular location">
    <subcellularLocation>
        <location evidence="1">Membrane</location>
        <topology evidence="1">Multi-pass membrane protein</topology>
    </subcellularLocation>
</comment>
<evidence type="ECO:0000256" key="3">
    <source>
        <dbReference type="ARBA" id="ARBA00022989"/>
    </source>
</evidence>
<dbReference type="InterPro" id="IPR012858">
    <property type="entry name" value="DC_STAMP-like"/>
</dbReference>
<comment type="caution">
    <text evidence="8">The sequence shown here is derived from an EMBL/GenBank/DDBJ whole genome shotgun (WGS) entry which is preliminary data.</text>
</comment>